<evidence type="ECO:0000313" key="4">
    <source>
        <dbReference type="Proteomes" id="UP000486351"/>
    </source>
</evidence>
<dbReference type="EMBL" id="QXFY01001152">
    <property type="protein sequence ID" value="KAE9326521.1"/>
    <property type="molecule type" value="Genomic_DNA"/>
</dbReference>
<reference evidence="3 4" key="1">
    <citation type="submission" date="2018-09" db="EMBL/GenBank/DDBJ databases">
        <title>Genomic investigation of the strawberry pathogen Phytophthora fragariae indicates pathogenicity is determined by transcriptional variation in three key races.</title>
        <authorList>
            <person name="Adams T.M."/>
            <person name="Armitage A.D."/>
            <person name="Sobczyk M.K."/>
            <person name="Bates H.J."/>
            <person name="Dunwell J.M."/>
            <person name="Nellist C.F."/>
            <person name="Harrison R.J."/>
        </authorList>
    </citation>
    <scope>NUCLEOTIDE SEQUENCE [LARGE SCALE GENOMIC DNA]</scope>
    <source>
        <strain evidence="3 4">NOV-77</strain>
    </source>
</reference>
<dbReference type="AlphaFoldDB" id="A0A6G0RAL8"/>
<dbReference type="Proteomes" id="UP000486351">
    <property type="component" value="Unassembled WGS sequence"/>
</dbReference>
<dbReference type="PANTHER" id="PTHR24045:SF0">
    <property type="entry name" value="N-ACETYLGLUCOSAMINE-1-PHOSPHOTRANSFERASE SUBUNITS ALPHA_BETA"/>
    <property type="match status" value="1"/>
</dbReference>
<feature type="region of interest" description="Disordered" evidence="2">
    <location>
        <begin position="192"/>
        <end position="251"/>
    </location>
</feature>
<organism evidence="3 4">
    <name type="scientific">Phytophthora fragariae</name>
    <dbReference type="NCBI Taxonomy" id="53985"/>
    <lineage>
        <taxon>Eukaryota</taxon>
        <taxon>Sar</taxon>
        <taxon>Stramenopiles</taxon>
        <taxon>Oomycota</taxon>
        <taxon>Peronosporomycetes</taxon>
        <taxon>Peronosporales</taxon>
        <taxon>Peronosporaceae</taxon>
        <taxon>Phytophthora</taxon>
    </lineage>
</organism>
<sequence>MVCHNSCTQILNVTLYLCRFTCRLIKNTIRELNGLEGQHPIDFGATGSGVGTFSAASSDNARGDAAVNGAGARHSGARAELISGLPSKNGSRCDVGNLETLRYTAIVYTWVNGTENCYNKRRQRAGLPTGSSSRDKEMVELKYWLHSLLKFALWLEGPIYIVTPGQIPAGHVQPARARGGPGRPAAQVTARALQGQHRGLAQHTVHDGSTGGNPAFAGSRSPPPAGRSCPAACTQQLRRPSCCSHSRRGRP</sequence>
<name>A0A6G0RAL8_9STRA</name>
<gene>
    <name evidence="3" type="ORF">PF008_g16623</name>
</gene>
<comment type="caution">
    <text evidence="3">The sequence shown here is derived from an EMBL/GenBank/DDBJ whole genome shotgun (WGS) entry which is preliminary data.</text>
</comment>
<dbReference type="InterPro" id="IPR047141">
    <property type="entry name" value="Stealth"/>
</dbReference>
<dbReference type="GO" id="GO:0005794">
    <property type="term" value="C:Golgi apparatus"/>
    <property type="evidence" value="ECO:0007669"/>
    <property type="project" value="TreeGrafter"/>
</dbReference>
<proteinExistence type="predicted"/>
<evidence type="ECO:0000313" key="3">
    <source>
        <dbReference type="EMBL" id="KAE9326521.1"/>
    </source>
</evidence>
<dbReference type="PANTHER" id="PTHR24045">
    <property type="match status" value="1"/>
</dbReference>
<dbReference type="GO" id="GO:0016740">
    <property type="term" value="F:transferase activity"/>
    <property type="evidence" value="ECO:0007669"/>
    <property type="project" value="UniProtKB-KW"/>
</dbReference>
<evidence type="ECO:0000256" key="1">
    <source>
        <dbReference type="ARBA" id="ARBA00022679"/>
    </source>
</evidence>
<protein>
    <submittedName>
        <fullName evidence="3">Uncharacterized protein</fullName>
    </submittedName>
</protein>
<evidence type="ECO:0000256" key="2">
    <source>
        <dbReference type="SAM" id="MobiDB-lite"/>
    </source>
</evidence>
<keyword evidence="1" id="KW-0808">Transferase</keyword>
<accession>A0A6G0RAL8</accession>